<dbReference type="Proteomes" id="UP001153954">
    <property type="component" value="Unassembled WGS sequence"/>
</dbReference>
<dbReference type="Gene3D" id="3.40.50.10810">
    <property type="entry name" value="Tandem AAA-ATPase domain"/>
    <property type="match status" value="1"/>
</dbReference>
<sequence length="476" mass="55479">MIEVIQTNICERLYLQKEGTNEIFVNNCQVLKQHQINGLRFLYTQFKKKKQGVIVNFPMHTGKSVTVVLFVQAVINLLKKPVLILCKTDNEMYIWKEYLLRWTDFSDDDIEVESIKVLKGKKIFIKKADDLLSYQHHSWSIVIVKDDLIDKEMCQISDAEYKIWITSTDMKKDLTMLAFIYAWLYPKLVFNVKDFIPSEEKSKEILLKSIYLDTFLEDFVIRENNVKQFDKTKKSIASSCISNENGDDRLKKARKNKDATGTKIKRSRRIINEEETIINGIESTTTNETFVVKSHEPNENNVKNIFINNINNNKSTICEPSDRHRQYLDQNFSPDITNNTETDMEIYLVPMNFKDAVNEIVKNENMQTENSTESIHSEDIGNKTNLNLGNDKESVNVENNYMEQGVLHHSIDITQSEPNVDKIEDKCKEIIESVEKVSDRDKTNEETFHNNIDTKLAELEERTMKKFKGSFLDSIF</sequence>
<dbReference type="AlphaFoldDB" id="A0AAU9V5D9"/>
<dbReference type="SUPFAM" id="SSF52540">
    <property type="entry name" value="P-loop containing nucleoside triphosphate hydrolases"/>
    <property type="match status" value="1"/>
</dbReference>
<comment type="caution">
    <text evidence="2">The sequence shown here is derived from an EMBL/GenBank/DDBJ whole genome shotgun (WGS) entry which is preliminary data.</text>
</comment>
<evidence type="ECO:0000313" key="2">
    <source>
        <dbReference type="EMBL" id="CAH2106709.1"/>
    </source>
</evidence>
<accession>A0AAU9V5D9</accession>
<feature type="region of interest" description="Disordered" evidence="1">
    <location>
        <begin position="366"/>
        <end position="389"/>
    </location>
</feature>
<evidence type="ECO:0000256" key="1">
    <source>
        <dbReference type="SAM" id="MobiDB-lite"/>
    </source>
</evidence>
<evidence type="ECO:0000313" key="3">
    <source>
        <dbReference type="Proteomes" id="UP001153954"/>
    </source>
</evidence>
<protein>
    <recommendedName>
        <fullName evidence="4">Helicase/UvrB N-terminal domain-containing protein</fullName>
    </recommendedName>
</protein>
<dbReference type="EMBL" id="CAKOGL010000029">
    <property type="protein sequence ID" value="CAH2106709.1"/>
    <property type="molecule type" value="Genomic_DNA"/>
</dbReference>
<organism evidence="2 3">
    <name type="scientific">Euphydryas editha</name>
    <name type="common">Edith's checkerspot</name>
    <dbReference type="NCBI Taxonomy" id="104508"/>
    <lineage>
        <taxon>Eukaryota</taxon>
        <taxon>Metazoa</taxon>
        <taxon>Ecdysozoa</taxon>
        <taxon>Arthropoda</taxon>
        <taxon>Hexapoda</taxon>
        <taxon>Insecta</taxon>
        <taxon>Pterygota</taxon>
        <taxon>Neoptera</taxon>
        <taxon>Endopterygota</taxon>
        <taxon>Lepidoptera</taxon>
        <taxon>Glossata</taxon>
        <taxon>Ditrysia</taxon>
        <taxon>Papilionoidea</taxon>
        <taxon>Nymphalidae</taxon>
        <taxon>Nymphalinae</taxon>
        <taxon>Euphydryas</taxon>
    </lineage>
</organism>
<name>A0AAU9V5D9_EUPED</name>
<keyword evidence="3" id="KW-1185">Reference proteome</keyword>
<evidence type="ECO:0008006" key="4">
    <source>
        <dbReference type="Google" id="ProtNLM"/>
    </source>
</evidence>
<dbReference type="InterPro" id="IPR038718">
    <property type="entry name" value="SNF2-like_sf"/>
</dbReference>
<reference evidence="2" key="1">
    <citation type="submission" date="2022-03" db="EMBL/GenBank/DDBJ databases">
        <authorList>
            <person name="Tunstrom K."/>
        </authorList>
    </citation>
    <scope>NUCLEOTIDE SEQUENCE</scope>
</reference>
<gene>
    <name evidence="2" type="ORF">EEDITHA_LOCUS20807</name>
</gene>
<dbReference type="InterPro" id="IPR027417">
    <property type="entry name" value="P-loop_NTPase"/>
</dbReference>
<proteinExistence type="predicted"/>